<keyword evidence="7" id="KW-0399">Innate immunity</keyword>
<dbReference type="InterPro" id="IPR009909">
    <property type="entry name" value="Nmi/IFP35_dom"/>
</dbReference>
<dbReference type="GO" id="GO:0005634">
    <property type="term" value="C:nucleus"/>
    <property type="evidence" value="ECO:0007669"/>
    <property type="project" value="UniProtKB-SubCell"/>
</dbReference>
<feature type="region of interest" description="Disordered" evidence="11">
    <location>
        <begin position="1"/>
        <end position="27"/>
    </location>
</feature>
<evidence type="ECO:0000256" key="11">
    <source>
        <dbReference type="SAM" id="MobiDB-lite"/>
    </source>
</evidence>
<keyword evidence="15" id="KW-1185">Reference proteome</keyword>
<dbReference type="PANTHER" id="PTHR15225">
    <property type="entry name" value="INTERFERON-INDUCED PROTEIN 35/NMI N-MYC/STAT INTERACTING PROTEIN"/>
    <property type="match status" value="1"/>
</dbReference>
<evidence type="ECO:0000256" key="5">
    <source>
        <dbReference type="ARBA" id="ARBA00022490"/>
    </source>
</evidence>
<dbReference type="AlphaFoldDB" id="A0A9D3T2C9"/>
<feature type="domain" description="Nmi/IFP 35" evidence="13">
    <location>
        <begin position="97"/>
        <end position="175"/>
    </location>
</feature>
<dbReference type="PANTHER" id="PTHR15225:SF4">
    <property type="entry name" value="N-MYC-INTERACTOR"/>
    <property type="match status" value="1"/>
</dbReference>
<evidence type="ECO:0000256" key="1">
    <source>
        <dbReference type="ARBA" id="ARBA00004123"/>
    </source>
</evidence>
<comment type="subcellular location">
    <subcellularLocation>
        <location evidence="2">Cytoplasm</location>
    </subcellularLocation>
    <subcellularLocation>
        <location evidence="1">Nucleus</location>
    </subcellularLocation>
    <subcellularLocation>
        <location evidence="3">Secreted</location>
    </subcellularLocation>
</comment>
<evidence type="ECO:0000256" key="3">
    <source>
        <dbReference type="ARBA" id="ARBA00004613"/>
    </source>
</evidence>
<keyword evidence="5" id="KW-0963">Cytoplasm</keyword>
<evidence type="ECO:0000313" key="14">
    <source>
        <dbReference type="EMBL" id="KAG7463862.1"/>
    </source>
</evidence>
<dbReference type="Pfam" id="PF07292">
    <property type="entry name" value="NID"/>
    <property type="match status" value="2"/>
</dbReference>
<keyword evidence="8" id="KW-0391">Immunity</keyword>
<protein>
    <recommendedName>
        <fullName evidence="16">N-myc-interactor</fullName>
    </recommendedName>
</protein>
<evidence type="ECO:0000259" key="13">
    <source>
        <dbReference type="Pfam" id="PF07334"/>
    </source>
</evidence>
<evidence type="ECO:0008006" key="16">
    <source>
        <dbReference type="Google" id="ProtNLM"/>
    </source>
</evidence>
<evidence type="ECO:0000256" key="6">
    <source>
        <dbReference type="ARBA" id="ARBA00022525"/>
    </source>
</evidence>
<dbReference type="InterPro" id="IPR009938">
    <property type="entry name" value="Nmi/IFP35_N"/>
</dbReference>
<dbReference type="Gene3D" id="3.30.70.330">
    <property type="match status" value="1"/>
</dbReference>
<evidence type="ECO:0000256" key="4">
    <source>
        <dbReference type="ARBA" id="ARBA00010081"/>
    </source>
</evidence>
<feature type="domain" description="NID" evidence="12">
    <location>
        <begin position="276"/>
        <end position="361"/>
    </location>
</feature>
<evidence type="ECO:0000256" key="7">
    <source>
        <dbReference type="ARBA" id="ARBA00022588"/>
    </source>
</evidence>
<comment type="caution">
    <text evidence="14">The sequence shown here is derived from an EMBL/GenBank/DDBJ whole genome shotgun (WGS) entry which is preliminary data.</text>
</comment>
<dbReference type="Proteomes" id="UP001046870">
    <property type="component" value="Chromosome 15"/>
</dbReference>
<keyword evidence="9" id="KW-0539">Nucleus</keyword>
<name>A0A9D3T2C9_MEGAT</name>
<feature type="domain" description="NID" evidence="12">
    <location>
        <begin position="176"/>
        <end position="263"/>
    </location>
</feature>
<dbReference type="GO" id="GO:0005737">
    <property type="term" value="C:cytoplasm"/>
    <property type="evidence" value="ECO:0007669"/>
    <property type="project" value="UniProtKB-SubCell"/>
</dbReference>
<gene>
    <name evidence="14" type="ORF">MATL_G00181150</name>
</gene>
<evidence type="ECO:0000256" key="8">
    <source>
        <dbReference type="ARBA" id="ARBA00022859"/>
    </source>
</evidence>
<keyword evidence="10" id="KW-0175">Coiled coil</keyword>
<dbReference type="Pfam" id="PF07334">
    <property type="entry name" value="IFP_35_N"/>
    <property type="match status" value="1"/>
</dbReference>
<feature type="coiled-coil region" evidence="10">
    <location>
        <begin position="27"/>
        <end position="128"/>
    </location>
</feature>
<keyword evidence="6" id="KW-0964">Secreted</keyword>
<organism evidence="14 15">
    <name type="scientific">Megalops atlanticus</name>
    <name type="common">Tarpon</name>
    <name type="synonym">Clupea gigantea</name>
    <dbReference type="NCBI Taxonomy" id="7932"/>
    <lineage>
        <taxon>Eukaryota</taxon>
        <taxon>Metazoa</taxon>
        <taxon>Chordata</taxon>
        <taxon>Craniata</taxon>
        <taxon>Vertebrata</taxon>
        <taxon>Euteleostomi</taxon>
        <taxon>Actinopterygii</taxon>
        <taxon>Neopterygii</taxon>
        <taxon>Teleostei</taxon>
        <taxon>Elopiformes</taxon>
        <taxon>Megalopidae</taxon>
        <taxon>Megalops</taxon>
    </lineage>
</organism>
<dbReference type="EMBL" id="JAFDVH010000015">
    <property type="protein sequence ID" value="KAG7463862.1"/>
    <property type="molecule type" value="Genomic_DNA"/>
</dbReference>
<evidence type="ECO:0000256" key="2">
    <source>
        <dbReference type="ARBA" id="ARBA00004496"/>
    </source>
</evidence>
<comment type="similarity">
    <text evidence="4">Belongs to the NMI family.</text>
</comment>
<proteinExistence type="inferred from homology"/>
<evidence type="ECO:0000313" key="15">
    <source>
        <dbReference type="Proteomes" id="UP001046870"/>
    </source>
</evidence>
<dbReference type="GO" id="GO:0045087">
    <property type="term" value="P:innate immune response"/>
    <property type="evidence" value="ECO:0007669"/>
    <property type="project" value="UniProtKB-KW"/>
</dbReference>
<sequence length="387" mass="44378">MMASTGDALSHEVLHNGSLSPEEQKQFMEALEELEQWKRKTDKADQEKSRLLLEKLDSEETKRKAQKETLDLMELHKKRMEASQQMKKGLEDKILDLEKHNRALEDRLKECEKILENKKAEYASLQKKSKINVDVPEKKVVFTGVEKEESRENCQNTECMFTITQRPSFPLKGGQALITFEEEEVAGKILKQAKCPVKVENKRMDVKPSRVSLEPSVKFEVHLNVSKRKIGFSNAPPVLPEERMRDRLEASFSKPSQGGGEVEEVVYNKDTGTGQIVFLNTGVAENLVLKKKYNVDASREVVISICPYFEYQLKKFQTFCGVSKRTVLLSGIEDVQEEEDQQDLLEIHFQKPSNHGGEVENIKYLSRGRNAEAFFTEDAREPETYSE</sequence>
<evidence type="ECO:0000256" key="10">
    <source>
        <dbReference type="SAM" id="Coils"/>
    </source>
</evidence>
<dbReference type="InterPro" id="IPR012677">
    <property type="entry name" value="Nucleotide-bd_a/b_plait_sf"/>
</dbReference>
<accession>A0A9D3T2C9</accession>
<dbReference type="GO" id="GO:0005576">
    <property type="term" value="C:extracellular region"/>
    <property type="evidence" value="ECO:0007669"/>
    <property type="project" value="UniProtKB-SubCell"/>
</dbReference>
<reference evidence="14" key="1">
    <citation type="submission" date="2021-01" db="EMBL/GenBank/DDBJ databases">
        <authorList>
            <person name="Zahm M."/>
            <person name="Roques C."/>
            <person name="Cabau C."/>
            <person name="Klopp C."/>
            <person name="Donnadieu C."/>
            <person name="Jouanno E."/>
            <person name="Lampietro C."/>
            <person name="Louis A."/>
            <person name="Herpin A."/>
            <person name="Echchiki A."/>
            <person name="Berthelot C."/>
            <person name="Parey E."/>
            <person name="Roest-Crollius H."/>
            <person name="Braasch I."/>
            <person name="Postlethwait J."/>
            <person name="Bobe J."/>
            <person name="Montfort J."/>
            <person name="Bouchez O."/>
            <person name="Begum T."/>
            <person name="Mejri S."/>
            <person name="Adams A."/>
            <person name="Chen W.-J."/>
            <person name="Guiguen Y."/>
        </authorList>
    </citation>
    <scope>NUCLEOTIDE SEQUENCE</scope>
    <source>
        <strain evidence="14">YG-15Mar2019-1</strain>
        <tissue evidence="14">Brain</tissue>
    </source>
</reference>
<evidence type="ECO:0000259" key="12">
    <source>
        <dbReference type="Pfam" id="PF07292"/>
    </source>
</evidence>
<evidence type="ECO:0000256" key="9">
    <source>
        <dbReference type="ARBA" id="ARBA00023242"/>
    </source>
</evidence>
<dbReference type="OrthoDB" id="9903237at2759"/>